<evidence type="ECO:0000256" key="2">
    <source>
        <dbReference type="SAM" id="Phobius"/>
    </source>
</evidence>
<reference evidence="5" key="1">
    <citation type="submission" date="2017-02" db="UniProtKB">
        <authorList>
            <consortium name="WormBaseParasite"/>
        </authorList>
    </citation>
    <scope>IDENTIFICATION</scope>
</reference>
<evidence type="ECO:0000313" key="5">
    <source>
        <dbReference type="WBParaSite" id="HNAJ_0000225101-mRNA-1"/>
    </source>
</evidence>
<gene>
    <name evidence="3" type="ORF">HNAJ_LOCUS2250</name>
</gene>
<evidence type="ECO:0000313" key="4">
    <source>
        <dbReference type="Proteomes" id="UP000278807"/>
    </source>
</evidence>
<accession>A0A0R3T5B3</accession>
<feature type="transmembrane region" description="Helical" evidence="2">
    <location>
        <begin position="369"/>
        <end position="388"/>
    </location>
</feature>
<proteinExistence type="predicted"/>
<protein>
    <submittedName>
        <fullName evidence="3 5">Uncharacterized protein</fullName>
    </submittedName>
</protein>
<name>A0A0R3T5B3_RODNA</name>
<feature type="transmembrane region" description="Helical" evidence="2">
    <location>
        <begin position="206"/>
        <end position="225"/>
    </location>
</feature>
<reference evidence="3 4" key="2">
    <citation type="submission" date="2018-11" db="EMBL/GenBank/DDBJ databases">
        <authorList>
            <consortium name="Pathogen Informatics"/>
        </authorList>
    </citation>
    <scope>NUCLEOTIDE SEQUENCE [LARGE SCALE GENOMIC DNA]</scope>
</reference>
<dbReference type="AlphaFoldDB" id="A0A0R3T5B3"/>
<keyword evidence="2" id="KW-0812">Transmembrane</keyword>
<feature type="transmembrane region" description="Helical" evidence="2">
    <location>
        <begin position="409"/>
        <end position="429"/>
    </location>
</feature>
<feature type="transmembrane region" description="Helical" evidence="2">
    <location>
        <begin position="6"/>
        <end position="24"/>
    </location>
</feature>
<dbReference type="STRING" id="102285.A0A0R3T5B3"/>
<feature type="region of interest" description="Disordered" evidence="1">
    <location>
        <begin position="472"/>
        <end position="497"/>
    </location>
</feature>
<dbReference type="OrthoDB" id="420606at2759"/>
<evidence type="ECO:0000256" key="1">
    <source>
        <dbReference type="SAM" id="MobiDB-lite"/>
    </source>
</evidence>
<keyword evidence="4" id="KW-1185">Reference proteome</keyword>
<evidence type="ECO:0000313" key="3">
    <source>
        <dbReference type="EMBL" id="VDN98109.1"/>
    </source>
</evidence>
<keyword evidence="2" id="KW-1133">Transmembrane helix</keyword>
<organism evidence="5">
    <name type="scientific">Rodentolepis nana</name>
    <name type="common">Dwarf tapeworm</name>
    <name type="synonym">Hymenolepis nana</name>
    <dbReference type="NCBI Taxonomy" id="102285"/>
    <lineage>
        <taxon>Eukaryota</taxon>
        <taxon>Metazoa</taxon>
        <taxon>Spiralia</taxon>
        <taxon>Lophotrochozoa</taxon>
        <taxon>Platyhelminthes</taxon>
        <taxon>Cestoda</taxon>
        <taxon>Eucestoda</taxon>
        <taxon>Cyclophyllidea</taxon>
        <taxon>Hymenolepididae</taxon>
        <taxon>Rodentolepis</taxon>
    </lineage>
</organism>
<feature type="transmembrane region" description="Helical" evidence="2">
    <location>
        <begin position="340"/>
        <end position="363"/>
    </location>
</feature>
<dbReference type="Proteomes" id="UP000278807">
    <property type="component" value="Unassembled WGS sequence"/>
</dbReference>
<sequence>MAAFYGLTLTGIIIAIMIGMALIGKCLQGIKVLPQVVGLLVLAFIFPLLDKLPWLNFFQLVRSSNLVYAGFHAQVVRAMLICCDYASESEPITWRRLLSESIGFTAFTNVFMPASFIVFADWKQWYNGEHEYIWSGSFKLVPKKRVGKATEIRTLSLLRLTFRILQVAFLVCVHKYCMCGVNIVRTSAPIIERVLKHQIELSDLPILSYATLMIVMRFNVFYIIFYKMSRLVGDFQQFLLSPAFSPKSDKMIGGNENVKKAWKKTNIIEKLFKVDIETECLMPGGPCWTMSAVTSSEIWRKFDIGLYNVLKYYIYIPWMNVMNGIFCRGDEVERSKLSPLLSYISATCGALLTFLFVLTFHHWTMGNKIWVMLSFTFWLIERIAIQYFRKNNTSEYLVNRFSPAWEHRIRTGACALLQVANLISFLYFVTNYTTGDFLMKTILTHPCILQTFSTMSELIGGRYPEAESLGNINASTSQDDQHKPARTLSPVGHPITD</sequence>
<dbReference type="WBParaSite" id="HNAJ_0000225101-mRNA-1">
    <property type="protein sequence ID" value="HNAJ_0000225101-mRNA-1"/>
    <property type="gene ID" value="HNAJ_0000225101"/>
</dbReference>
<feature type="transmembrane region" description="Helical" evidence="2">
    <location>
        <begin position="97"/>
        <end position="120"/>
    </location>
</feature>
<dbReference type="EMBL" id="UZAE01001059">
    <property type="protein sequence ID" value="VDN98109.1"/>
    <property type="molecule type" value="Genomic_DNA"/>
</dbReference>
<keyword evidence="2" id="KW-0472">Membrane</keyword>
<feature type="transmembrane region" description="Helical" evidence="2">
    <location>
        <begin position="36"/>
        <end position="54"/>
    </location>
</feature>